<evidence type="ECO:0000256" key="7">
    <source>
        <dbReference type="ARBA" id="ARBA00022840"/>
    </source>
</evidence>
<comment type="catalytic activity">
    <reaction evidence="9">
        <text>dCMP + ATP = dCDP + ADP</text>
        <dbReference type="Rhea" id="RHEA:25094"/>
        <dbReference type="ChEBI" id="CHEBI:30616"/>
        <dbReference type="ChEBI" id="CHEBI:57566"/>
        <dbReference type="ChEBI" id="CHEBI:58593"/>
        <dbReference type="ChEBI" id="CHEBI:456216"/>
        <dbReference type="EC" id="2.7.4.25"/>
    </reaction>
</comment>
<dbReference type="PROSITE" id="PS00444">
    <property type="entry name" value="POLYPRENYL_SYNTHASE_2"/>
    <property type="match status" value="1"/>
</dbReference>
<dbReference type="GO" id="GO:0046872">
    <property type="term" value="F:metal ion binding"/>
    <property type="evidence" value="ECO:0007669"/>
    <property type="project" value="UniProtKB-KW"/>
</dbReference>
<dbReference type="Gene3D" id="3.40.50.300">
    <property type="entry name" value="P-loop containing nucleotide triphosphate hydrolases"/>
    <property type="match status" value="1"/>
</dbReference>
<accession>A0A9N9AY35</accession>
<comment type="catalytic activity">
    <reaction evidence="10">
        <text>CMP + ATP = CDP + ADP</text>
        <dbReference type="Rhea" id="RHEA:11600"/>
        <dbReference type="ChEBI" id="CHEBI:30616"/>
        <dbReference type="ChEBI" id="CHEBI:58069"/>
        <dbReference type="ChEBI" id="CHEBI:60377"/>
        <dbReference type="ChEBI" id="CHEBI:456216"/>
        <dbReference type="EC" id="2.7.4.25"/>
    </reaction>
</comment>
<dbReference type="PANTHER" id="PTHR12001:SF44">
    <property type="entry name" value="GERANYLGERANYL PYROPHOSPHATE SYNTHASE"/>
    <property type="match status" value="1"/>
</dbReference>
<dbReference type="HAMAP" id="MF_00238">
    <property type="entry name" value="Cytidyl_kinase_type1"/>
    <property type="match status" value="1"/>
</dbReference>
<dbReference type="GO" id="GO:0008299">
    <property type="term" value="P:isoprenoid biosynthetic process"/>
    <property type="evidence" value="ECO:0007669"/>
    <property type="project" value="InterPro"/>
</dbReference>
<comment type="similarity">
    <text evidence="1">Belongs to the cytidylate kinase family. Type 1 subfamily.</text>
</comment>
<dbReference type="Gene3D" id="1.10.600.10">
    <property type="entry name" value="Farnesyl Diphosphate Synthase"/>
    <property type="match status" value="1"/>
</dbReference>
<name>A0A9N9AY35_9GLOM</name>
<dbReference type="GO" id="GO:0036431">
    <property type="term" value="F:dCMP kinase activity"/>
    <property type="evidence" value="ECO:0007669"/>
    <property type="project" value="InterPro"/>
</dbReference>
<dbReference type="InterPro" id="IPR000092">
    <property type="entry name" value="Polyprenyl_synt"/>
</dbReference>
<dbReference type="GO" id="GO:0005524">
    <property type="term" value="F:ATP binding"/>
    <property type="evidence" value="ECO:0007669"/>
    <property type="project" value="UniProtKB-KW"/>
</dbReference>
<dbReference type="InterPro" id="IPR033749">
    <property type="entry name" value="Polyprenyl_synt_CS"/>
</dbReference>
<dbReference type="SUPFAM" id="SSF48576">
    <property type="entry name" value="Terpenoid synthases"/>
    <property type="match status" value="1"/>
</dbReference>
<dbReference type="Proteomes" id="UP000789570">
    <property type="component" value="Unassembled WGS sequence"/>
</dbReference>
<dbReference type="EC" id="2.7.4.25" evidence="2"/>
<dbReference type="InterPro" id="IPR008949">
    <property type="entry name" value="Isoprenoid_synthase_dom_sf"/>
</dbReference>
<organism evidence="12 13">
    <name type="scientific">Funneliformis caledonium</name>
    <dbReference type="NCBI Taxonomy" id="1117310"/>
    <lineage>
        <taxon>Eukaryota</taxon>
        <taxon>Fungi</taxon>
        <taxon>Fungi incertae sedis</taxon>
        <taxon>Mucoromycota</taxon>
        <taxon>Glomeromycotina</taxon>
        <taxon>Glomeromycetes</taxon>
        <taxon>Glomerales</taxon>
        <taxon>Glomeraceae</taxon>
        <taxon>Funneliformis</taxon>
    </lineage>
</organism>
<dbReference type="PROSITE" id="PS00723">
    <property type="entry name" value="POLYPRENYL_SYNTHASE_1"/>
    <property type="match status" value="1"/>
</dbReference>
<dbReference type="PANTHER" id="PTHR12001">
    <property type="entry name" value="GERANYLGERANYL PYROPHOSPHATE SYNTHASE"/>
    <property type="match status" value="1"/>
</dbReference>
<dbReference type="Pfam" id="PF02224">
    <property type="entry name" value="Cytidylate_kin"/>
    <property type="match status" value="1"/>
</dbReference>
<keyword evidence="7" id="KW-0067">ATP-binding</keyword>
<keyword evidence="6" id="KW-0418">Kinase</keyword>
<dbReference type="CDD" id="cd02020">
    <property type="entry name" value="CMPK"/>
    <property type="match status" value="1"/>
</dbReference>
<protein>
    <recommendedName>
        <fullName evidence="2">(d)CMP kinase</fullName>
        <ecNumber evidence="2">2.7.4.25</ecNumber>
    </recommendedName>
</protein>
<feature type="domain" description="Cytidylate kinase" evidence="11">
    <location>
        <begin position="337"/>
        <end position="583"/>
    </location>
</feature>
<evidence type="ECO:0000256" key="2">
    <source>
        <dbReference type="ARBA" id="ARBA00012906"/>
    </source>
</evidence>
<dbReference type="GO" id="GO:0004659">
    <property type="term" value="F:prenyltransferase activity"/>
    <property type="evidence" value="ECO:0007669"/>
    <property type="project" value="InterPro"/>
</dbReference>
<keyword evidence="13" id="KW-1185">Reference proteome</keyword>
<dbReference type="Pfam" id="PF00348">
    <property type="entry name" value="polyprenyl_synt"/>
    <property type="match status" value="1"/>
</dbReference>
<keyword evidence="5" id="KW-0547">Nucleotide-binding</keyword>
<comment type="caution">
    <text evidence="12">The sequence shown here is derived from an EMBL/GenBank/DDBJ whole genome shotgun (WGS) entry which is preliminary data.</text>
</comment>
<dbReference type="InterPro" id="IPR003136">
    <property type="entry name" value="Cytidylate_kin"/>
</dbReference>
<keyword evidence="4" id="KW-0479">Metal-binding</keyword>
<reference evidence="12" key="1">
    <citation type="submission" date="2021-06" db="EMBL/GenBank/DDBJ databases">
        <authorList>
            <person name="Kallberg Y."/>
            <person name="Tangrot J."/>
            <person name="Rosling A."/>
        </authorList>
    </citation>
    <scope>NUCLEOTIDE SEQUENCE</scope>
    <source>
        <strain evidence="12">UK204</strain>
    </source>
</reference>
<sequence length="596" mass="67304">MNSFKVSFNKSFHNKRNANSLSSSKFNINTLNRVPSTSQTTSTLTEFNGMHSSGIKTTNEISSNEEILLEPYNYLLSHPGKEIRTKMIEAFDYWFKVPKDRLNVITKVIEMLHNASLLIDDVEDSSTLRRGVPVAHHIYGVPATINCANYVYFMALSELAKLNNPKMFNIYTEELLNLHRGQGMELYWRDTSTCPSEKEFIEMVSDKTGGLLRLAVKLMQEASSSNEDYIELVNLVGIHFQVRDDYMNMQSQKYADNKGFCEDLTEGKFSFPIIHSIHASENSNRQLIYILKQHTTSIDLKHFAVKIMQDTGSFEYTKNYLSKTEEKARSELKRLGGSTARMAAQRLNFEYIDSGAMYRAVTLAALRQNLSPTSLEDVSKIAQLAATSHIHLHTTSEPPPLPLTHSMPSSSSLPQTLVYLNGEDVTDEIRSLEVTNNVSGIASNPDVRNVLVEKQRALASGIYDEAHTTSSITPLIRKSPKGTVMDGRDVGTVILPNADLKIFVTASAKVRATRRFKELQQQSYSKRISQIIDFNKVLEDLEKRDKSDYERKISPLKKADDAIFLDSSDMSVTEQVDKIVELVLKRAKEKNIDIDL</sequence>
<dbReference type="InterPro" id="IPR027417">
    <property type="entry name" value="P-loop_NTPase"/>
</dbReference>
<dbReference type="SUPFAM" id="SSF52540">
    <property type="entry name" value="P-loop containing nucleoside triphosphate hydrolases"/>
    <property type="match status" value="1"/>
</dbReference>
<dbReference type="AlphaFoldDB" id="A0A9N9AY35"/>
<evidence type="ECO:0000259" key="11">
    <source>
        <dbReference type="Pfam" id="PF02224"/>
    </source>
</evidence>
<dbReference type="OrthoDB" id="6921389at2759"/>
<gene>
    <name evidence="12" type="ORF">FCALED_LOCUS5896</name>
</gene>
<keyword evidence="3" id="KW-0808">Transferase</keyword>
<evidence type="ECO:0000256" key="10">
    <source>
        <dbReference type="ARBA" id="ARBA00048478"/>
    </source>
</evidence>
<evidence type="ECO:0000256" key="1">
    <source>
        <dbReference type="ARBA" id="ARBA00009427"/>
    </source>
</evidence>
<dbReference type="EMBL" id="CAJVPQ010001332">
    <property type="protein sequence ID" value="CAG8546383.1"/>
    <property type="molecule type" value="Genomic_DNA"/>
</dbReference>
<evidence type="ECO:0000256" key="9">
    <source>
        <dbReference type="ARBA" id="ARBA00047615"/>
    </source>
</evidence>
<dbReference type="CDD" id="cd00685">
    <property type="entry name" value="Trans_IPPS_HT"/>
    <property type="match status" value="1"/>
</dbReference>
<dbReference type="SFLD" id="SFLDS00005">
    <property type="entry name" value="Isoprenoid_Synthase_Type_I"/>
    <property type="match status" value="1"/>
</dbReference>
<dbReference type="NCBIfam" id="TIGR00017">
    <property type="entry name" value="cmk"/>
    <property type="match status" value="1"/>
</dbReference>
<dbReference type="InterPro" id="IPR011994">
    <property type="entry name" value="Cytidylate_kinase_dom"/>
</dbReference>
<dbReference type="GO" id="GO:0006139">
    <property type="term" value="P:nucleobase-containing compound metabolic process"/>
    <property type="evidence" value="ECO:0007669"/>
    <property type="project" value="InterPro"/>
</dbReference>
<evidence type="ECO:0000313" key="13">
    <source>
        <dbReference type="Proteomes" id="UP000789570"/>
    </source>
</evidence>
<evidence type="ECO:0000256" key="6">
    <source>
        <dbReference type="ARBA" id="ARBA00022777"/>
    </source>
</evidence>
<evidence type="ECO:0000256" key="8">
    <source>
        <dbReference type="ARBA" id="ARBA00022842"/>
    </source>
</evidence>
<evidence type="ECO:0000256" key="3">
    <source>
        <dbReference type="ARBA" id="ARBA00022679"/>
    </source>
</evidence>
<proteinExistence type="inferred from homology"/>
<keyword evidence="8" id="KW-0460">Magnesium</keyword>
<evidence type="ECO:0000256" key="4">
    <source>
        <dbReference type="ARBA" id="ARBA00022723"/>
    </source>
</evidence>
<evidence type="ECO:0000313" key="12">
    <source>
        <dbReference type="EMBL" id="CAG8546383.1"/>
    </source>
</evidence>
<evidence type="ECO:0000256" key="5">
    <source>
        <dbReference type="ARBA" id="ARBA00022741"/>
    </source>
</evidence>